<dbReference type="Gene3D" id="1.20.1510.10">
    <property type="entry name" value="Cation efflux protein transmembrane domain"/>
    <property type="match status" value="1"/>
</dbReference>
<feature type="region of interest" description="Disordered" evidence="7">
    <location>
        <begin position="376"/>
        <end position="418"/>
    </location>
</feature>
<evidence type="ECO:0000259" key="9">
    <source>
        <dbReference type="Pfam" id="PF01545"/>
    </source>
</evidence>
<reference evidence="10 11" key="1">
    <citation type="submission" date="2018-11" db="EMBL/GenBank/DDBJ databases">
        <title>Sequencing the genomes of 1000 actinobacteria strains.</title>
        <authorList>
            <person name="Klenk H.-P."/>
        </authorList>
    </citation>
    <scope>NUCLEOTIDE SEQUENCE [LARGE SCALE GENOMIC DNA]</scope>
    <source>
        <strain evidence="10 11">DSM 14418</strain>
    </source>
</reference>
<dbReference type="GO" id="GO:0015086">
    <property type="term" value="F:cadmium ion transmembrane transporter activity"/>
    <property type="evidence" value="ECO:0007669"/>
    <property type="project" value="TreeGrafter"/>
</dbReference>
<dbReference type="InterPro" id="IPR027469">
    <property type="entry name" value="Cation_efflux_TMD_sf"/>
</dbReference>
<dbReference type="SUPFAM" id="SSF160240">
    <property type="entry name" value="Cation efflux protein cytoplasmic domain-like"/>
    <property type="match status" value="1"/>
</dbReference>
<feature type="compositionally biased region" description="Basic and acidic residues" evidence="7">
    <location>
        <begin position="9"/>
        <end position="57"/>
    </location>
</feature>
<keyword evidence="4 8" id="KW-0812">Transmembrane</keyword>
<evidence type="ECO:0000256" key="1">
    <source>
        <dbReference type="ARBA" id="ARBA00004141"/>
    </source>
</evidence>
<feature type="transmembrane region" description="Helical" evidence="8">
    <location>
        <begin position="198"/>
        <end position="220"/>
    </location>
</feature>
<evidence type="ECO:0000256" key="7">
    <source>
        <dbReference type="SAM" id="MobiDB-lite"/>
    </source>
</evidence>
<comment type="caution">
    <text evidence="10">The sequence shown here is derived from an EMBL/GenBank/DDBJ whole genome shotgun (WGS) entry which is preliminary data.</text>
</comment>
<feature type="domain" description="Cation efflux protein transmembrane" evidence="9">
    <location>
        <begin position="97"/>
        <end position="290"/>
    </location>
</feature>
<gene>
    <name evidence="10" type="ORF">EDD32_3024</name>
</gene>
<dbReference type="Pfam" id="PF01545">
    <property type="entry name" value="Cation_efflux"/>
    <property type="match status" value="1"/>
</dbReference>
<evidence type="ECO:0000256" key="6">
    <source>
        <dbReference type="ARBA" id="ARBA00023136"/>
    </source>
</evidence>
<dbReference type="GO" id="GO:0015093">
    <property type="term" value="F:ferrous iron transmembrane transporter activity"/>
    <property type="evidence" value="ECO:0007669"/>
    <property type="project" value="TreeGrafter"/>
</dbReference>
<feature type="region of interest" description="Disordered" evidence="7">
    <location>
        <begin position="1"/>
        <end position="61"/>
    </location>
</feature>
<feature type="transmembrane region" description="Helical" evidence="8">
    <location>
        <begin position="241"/>
        <end position="259"/>
    </location>
</feature>
<dbReference type="OrthoDB" id="9813655at2"/>
<organism evidence="10 11">
    <name type="scientific">Georgenia muralis</name>
    <dbReference type="NCBI Taxonomy" id="154117"/>
    <lineage>
        <taxon>Bacteria</taxon>
        <taxon>Bacillati</taxon>
        <taxon>Actinomycetota</taxon>
        <taxon>Actinomycetes</taxon>
        <taxon>Micrococcales</taxon>
        <taxon>Bogoriellaceae</taxon>
        <taxon>Georgenia</taxon>
    </lineage>
</organism>
<evidence type="ECO:0000313" key="10">
    <source>
        <dbReference type="EMBL" id="RPF28497.1"/>
    </source>
</evidence>
<feature type="transmembrane region" description="Helical" evidence="8">
    <location>
        <begin position="128"/>
        <end position="146"/>
    </location>
</feature>
<evidence type="ECO:0000256" key="8">
    <source>
        <dbReference type="SAM" id="Phobius"/>
    </source>
</evidence>
<dbReference type="AlphaFoldDB" id="A0A3N4Z895"/>
<evidence type="ECO:0000256" key="2">
    <source>
        <dbReference type="ARBA" id="ARBA00008114"/>
    </source>
</evidence>
<dbReference type="RefSeq" id="WP_123918754.1">
    <property type="nucleotide sequence ID" value="NZ_RKRA01000001.1"/>
</dbReference>
<dbReference type="PANTHER" id="PTHR43840">
    <property type="entry name" value="MITOCHONDRIAL METAL TRANSPORTER 1-RELATED"/>
    <property type="match status" value="1"/>
</dbReference>
<keyword evidence="11" id="KW-1185">Reference proteome</keyword>
<dbReference type="Gene3D" id="3.30.70.1350">
    <property type="entry name" value="Cation efflux protein, cytoplasmic domain"/>
    <property type="match status" value="1"/>
</dbReference>
<feature type="compositionally biased region" description="Basic residues" evidence="7">
    <location>
        <begin position="408"/>
        <end position="418"/>
    </location>
</feature>
<dbReference type="InterPro" id="IPR036837">
    <property type="entry name" value="Cation_efflux_CTD_sf"/>
</dbReference>
<feature type="transmembrane region" description="Helical" evidence="8">
    <location>
        <begin position="101"/>
        <end position="122"/>
    </location>
</feature>
<evidence type="ECO:0000256" key="4">
    <source>
        <dbReference type="ARBA" id="ARBA00022692"/>
    </source>
</evidence>
<comment type="similarity">
    <text evidence="2">Belongs to the cation diffusion facilitator (CDF) transporter (TC 2.A.4) family.</text>
</comment>
<evidence type="ECO:0000256" key="5">
    <source>
        <dbReference type="ARBA" id="ARBA00022989"/>
    </source>
</evidence>
<dbReference type="GO" id="GO:0005886">
    <property type="term" value="C:plasma membrane"/>
    <property type="evidence" value="ECO:0007669"/>
    <property type="project" value="TreeGrafter"/>
</dbReference>
<dbReference type="EMBL" id="RKRA01000001">
    <property type="protein sequence ID" value="RPF28497.1"/>
    <property type="molecule type" value="Genomic_DNA"/>
</dbReference>
<name>A0A3N4Z895_9MICO</name>
<dbReference type="PANTHER" id="PTHR43840:SF15">
    <property type="entry name" value="MITOCHONDRIAL METAL TRANSPORTER 1-RELATED"/>
    <property type="match status" value="1"/>
</dbReference>
<dbReference type="GO" id="GO:0006882">
    <property type="term" value="P:intracellular zinc ion homeostasis"/>
    <property type="evidence" value="ECO:0007669"/>
    <property type="project" value="TreeGrafter"/>
</dbReference>
<keyword evidence="3" id="KW-0813">Transport</keyword>
<dbReference type="InterPro" id="IPR002524">
    <property type="entry name" value="Cation_efflux"/>
</dbReference>
<comment type="subcellular location">
    <subcellularLocation>
        <location evidence="1">Membrane</location>
        <topology evidence="1">Multi-pass membrane protein</topology>
    </subcellularLocation>
</comment>
<protein>
    <submittedName>
        <fullName evidence="10">Cation diffusion facilitator family transporter</fullName>
    </submittedName>
</protein>
<dbReference type="FunFam" id="1.20.1510.10:FF:000006">
    <property type="entry name" value="Divalent cation efflux transporter"/>
    <property type="match status" value="1"/>
</dbReference>
<dbReference type="GO" id="GO:0015341">
    <property type="term" value="F:zinc efflux antiporter activity"/>
    <property type="evidence" value="ECO:0007669"/>
    <property type="project" value="TreeGrafter"/>
</dbReference>
<sequence length="418" mass="43966">MSRSPEGGSTDRLHLAGDDRDHAHQPGHDQGHDHDHDRRHTHDHGHEPGHDHSDGAHTHPHGGVRGFLHHLFVPHSHDAADSIDDALEASSQGIRTVKISLVVLGATALLQLVVVAVSGSVALAADTIHNFSDALTSVPLWIAFVLGRRRPDRRFTHGYGRAEDLAGLFVVVMIALSAVVAAYESVHRFFEPQPLQNLEWVLAAGVIGFAGNELVAGYRIRTGRRIGSAALVADGIHARTDGFTSLAVVLGVVGVWLGVPAADPLVGLLISAMIAVLLWGTARDVGRRLLDGVEPDLVDRAEKALTALPGVHAVRGLRLRWAGHRLDVGTEIEPAPGATMTDFLALQGSATAALRAALPGVGHVVVAPAAAATDVVPAPDGRATGVAPGPDRPEVAPGPGRPAPRSRPTSRGHTHPHR</sequence>
<dbReference type="Proteomes" id="UP000280726">
    <property type="component" value="Unassembled WGS sequence"/>
</dbReference>
<feature type="transmembrane region" description="Helical" evidence="8">
    <location>
        <begin position="265"/>
        <end position="282"/>
    </location>
</feature>
<evidence type="ECO:0000313" key="11">
    <source>
        <dbReference type="Proteomes" id="UP000280726"/>
    </source>
</evidence>
<dbReference type="SUPFAM" id="SSF161111">
    <property type="entry name" value="Cation efflux protein transmembrane domain-like"/>
    <property type="match status" value="1"/>
</dbReference>
<dbReference type="NCBIfam" id="TIGR01297">
    <property type="entry name" value="CDF"/>
    <property type="match status" value="1"/>
</dbReference>
<feature type="transmembrane region" description="Helical" evidence="8">
    <location>
        <begin position="166"/>
        <end position="186"/>
    </location>
</feature>
<dbReference type="InterPro" id="IPR058533">
    <property type="entry name" value="Cation_efflux_TM"/>
</dbReference>
<keyword evidence="5 8" id="KW-1133">Transmembrane helix</keyword>
<accession>A0A3N4Z895</accession>
<dbReference type="InterPro" id="IPR050291">
    <property type="entry name" value="CDF_Transporter"/>
</dbReference>
<keyword evidence="6 8" id="KW-0472">Membrane</keyword>
<evidence type="ECO:0000256" key="3">
    <source>
        <dbReference type="ARBA" id="ARBA00022448"/>
    </source>
</evidence>
<proteinExistence type="inferred from homology"/>